<accession>A0ABS4P246</accession>
<dbReference type="SMART" id="SM01043">
    <property type="entry name" value="BTAD"/>
    <property type="match status" value="1"/>
</dbReference>
<gene>
    <name evidence="11" type="ORF">J2Z70_006596</name>
</gene>
<dbReference type="Gene3D" id="1.10.10.10">
    <property type="entry name" value="Winged helix-like DNA-binding domain superfamily/Winged helix DNA-binding domain"/>
    <property type="match status" value="1"/>
</dbReference>
<keyword evidence="2" id="KW-0902">Two-component regulatory system</keyword>
<keyword evidence="7" id="KW-0802">TPR repeat</keyword>
<dbReference type="SUPFAM" id="SSF52172">
    <property type="entry name" value="CheY-like"/>
    <property type="match status" value="1"/>
</dbReference>
<evidence type="ECO:0000256" key="3">
    <source>
        <dbReference type="ARBA" id="ARBA00023015"/>
    </source>
</evidence>
<evidence type="ECO:0000259" key="9">
    <source>
        <dbReference type="PROSITE" id="PS50110"/>
    </source>
</evidence>
<name>A0ABS4P246_9BACL</name>
<feature type="modified residue" description="4-aspartylphosphate" evidence="6">
    <location>
        <position position="54"/>
    </location>
</feature>
<dbReference type="PANTHER" id="PTHR35807">
    <property type="entry name" value="TRANSCRIPTIONAL REGULATOR REDD-RELATED"/>
    <property type="match status" value="1"/>
</dbReference>
<dbReference type="Pfam" id="PF00072">
    <property type="entry name" value="Response_reg"/>
    <property type="match status" value="1"/>
</dbReference>
<comment type="similarity">
    <text evidence="1">Belongs to the AfsR/DnrI/RedD regulatory family.</text>
</comment>
<evidence type="ECO:0000256" key="4">
    <source>
        <dbReference type="ARBA" id="ARBA00023125"/>
    </source>
</evidence>
<dbReference type="InterPro" id="IPR036388">
    <property type="entry name" value="WH-like_DNA-bd_sf"/>
</dbReference>
<keyword evidence="3" id="KW-0805">Transcription regulation</keyword>
<keyword evidence="6" id="KW-0597">Phosphoprotein</keyword>
<dbReference type="InterPro" id="IPR019734">
    <property type="entry name" value="TPR_rpt"/>
</dbReference>
<evidence type="ECO:0000256" key="5">
    <source>
        <dbReference type="ARBA" id="ARBA00023163"/>
    </source>
</evidence>
<evidence type="ECO:0000259" key="10">
    <source>
        <dbReference type="PROSITE" id="PS51755"/>
    </source>
</evidence>
<dbReference type="SUPFAM" id="SSF46894">
    <property type="entry name" value="C-terminal effector domain of the bipartite response regulators"/>
    <property type="match status" value="1"/>
</dbReference>
<dbReference type="SMART" id="SM00448">
    <property type="entry name" value="REC"/>
    <property type="match status" value="1"/>
</dbReference>
<dbReference type="PROSITE" id="PS51755">
    <property type="entry name" value="OMPR_PHOB"/>
    <property type="match status" value="1"/>
</dbReference>
<feature type="repeat" description="TPR" evidence="7">
    <location>
        <begin position="289"/>
        <end position="322"/>
    </location>
</feature>
<evidence type="ECO:0000256" key="8">
    <source>
        <dbReference type="PROSITE-ProRule" id="PRU01091"/>
    </source>
</evidence>
<dbReference type="Gene3D" id="3.40.50.2300">
    <property type="match status" value="1"/>
</dbReference>
<dbReference type="InterPro" id="IPR016032">
    <property type="entry name" value="Sig_transdc_resp-reg_C-effctor"/>
</dbReference>
<dbReference type="Gene3D" id="1.25.40.10">
    <property type="entry name" value="Tetratricopeptide repeat domain"/>
    <property type="match status" value="1"/>
</dbReference>
<feature type="domain" description="OmpR/PhoB-type" evidence="10">
    <location>
        <begin position="123"/>
        <end position="229"/>
    </location>
</feature>
<dbReference type="RefSeq" id="WP_209879901.1">
    <property type="nucleotide sequence ID" value="NZ_JAGGLV010000043.1"/>
</dbReference>
<dbReference type="PROSITE" id="PS50005">
    <property type="entry name" value="TPR"/>
    <property type="match status" value="1"/>
</dbReference>
<dbReference type="PANTHER" id="PTHR35807:SF2">
    <property type="entry name" value="TRANSCRIPTIONAL ACTIVATOR DOMAIN"/>
    <property type="match status" value="1"/>
</dbReference>
<feature type="DNA-binding region" description="OmpR/PhoB-type" evidence="8">
    <location>
        <begin position="123"/>
        <end position="229"/>
    </location>
</feature>
<dbReference type="InterPro" id="IPR011990">
    <property type="entry name" value="TPR-like_helical_dom_sf"/>
</dbReference>
<dbReference type="SUPFAM" id="SSF48452">
    <property type="entry name" value="TPR-like"/>
    <property type="match status" value="1"/>
</dbReference>
<evidence type="ECO:0000256" key="1">
    <source>
        <dbReference type="ARBA" id="ARBA00005820"/>
    </source>
</evidence>
<evidence type="ECO:0000313" key="12">
    <source>
        <dbReference type="Proteomes" id="UP000773462"/>
    </source>
</evidence>
<dbReference type="PROSITE" id="PS50110">
    <property type="entry name" value="RESPONSE_REGULATORY"/>
    <property type="match status" value="1"/>
</dbReference>
<dbReference type="Pfam" id="PF00486">
    <property type="entry name" value="Trans_reg_C"/>
    <property type="match status" value="1"/>
</dbReference>
<reference evidence="11 12" key="1">
    <citation type="submission" date="2021-03" db="EMBL/GenBank/DDBJ databases">
        <title>Genomic Encyclopedia of Type Strains, Phase IV (KMG-IV): sequencing the most valuable type-strain genomes for metagenomic binning, comparative biology and taxonomic classification.</title>
        <authorList>
            <person name="Goeker M."/>
        </authorList>
    </citation>
    <scope>NUCLEOTIDE SEQUENCE [LARGE SCALE GENOMIC DNA]</scope>
    <source>
        <strain evidence="11 12">DSM 101953</strain>
    </source>
</reference>
<feature type="domain" description="Response regulatory" evidence="9">
    <location>
        <begin position="3"/>
        <end position="117"/>
    </location>
</feature>
<evidence type="ECO:0000313" key="11">
    <source>
        <dbReference type="EMBL" id="MBP2116366.1"/>
    </source>
</evidence>
<evidence type="ECO:0000256" key="6">
    <source>
        <dbReference type="PROSITE-ProRule" id="PRU00169"/>
    </source>
</evidence>
<dbReference type="InterPro" id="IPR011006">
    <property type="entry name" value="CheY-like_superfamily"/>
</dbReference>
<dbReference type="EMBL" id="JAGGLV010000043">
    <property type="protein sequence ID" value="MBP2116366.1"/>
    <property type="molecule type" value="Genomic_DNA"/>
</dbReference>
<dbReference type="InterPro" id="IPR001867">
    <property type="entry name" value="OmpR/PhoB-type_DNA-bd"/>
</dbReference>
<protein>
    <submittedName>
        <fullName evidence="11">Two-component SAPR family response regulator</fullName>
    </submittedName>
</protein>
<dbReference type="InterPro" id="IPR051677">
    <property type="entry name" value="AfsR-DnrI-RedD_regulator"/>
</dbReference>
<organism evidence="11 12">
    <name type="scientific">Paenibacillus silagei</name>
    <dbReference type="NCBI Taxonomy" id="1670801"/>
    <lineage>
        <taxon>Bacteria</taxon>
        <taxon>Bacillati</taxon>
        <taxon>Bacillota</taxon>
        <taxon>Bacilli</taxon>
        <taxon>Bacillales</taxon>
        <taxon>Paenibacillaceae</taxon>
        <taxon>Paenibacillus</taxon>
    </lineage>
</organism>
<proteinExistence type="inferred from homology"/>
<dbReference type="InterPro" id="IPR001789">
    <property type="entry name" value="Sig_transdc_resp-reg_receiver"/>
</dbReference>
<evidence type="ECO:0000256" key="2">
    <source>
        <dbReference type="ARBA" id="ARBA00023012"/>
    </source>
</evidence>
<comment type="caution">
    <text evidence="11">The sequence shown here is derived from an EMBL/GenBank/DDBJ whole genome shotgun (WGS) entry which is preliminary data.</text>
</comment>
<keyword evidence="5" id="KW-0804">Transcription</keyword>
<keyword evidence="12" id="KW-1185">Reference proteome</keyword>
<sequence>MLRVVLIDDERLALIQLESTLRALGSTIVTATYTNPLLAMSEAAGWEADIIFLDIDMPGLNGMEAAKQLEECCPGSAVVFVSAHNTFALEAFEVSAQDYLLKPVSRDRLSRTLQRIRSRKVNQEQTDKPDSLLIRCFNAIQFERGGVPIRDFRWRTSKAQELFAFLLYHQDRIVVKDKLIELLWPEVSFKRASTHLYTAIYQIRQSLKRADIGLVISNASVGEGYMLESGDTQIDAVLWEEGVVSLDPVDDHNVAEHEELLKLYTGDFLGDYEYLWAESERQRLRNLSLQHATELADYYIVKDNITKAVSTYQRIIELHPYYEPGYLALMEFYNRLGELSFVQEQYEKLRSLLWRDLKLAPSAKVERWYANWKRLYT</sequence>
<evidence type="ECO:0000256" key="7">
    <source>
        <dbReference type="PROSITE-ProRule" id="PRU00339"/>
    </source>
</evidence>
<keyword evidence="4 8" id="KW-0238">DNA-binding</keyword>
<dbReference type="Proteomes" id="UP000773462">
    <property type="component" value="Unassembled WGS sequence"/>
</dbReference>
<dbReference type="InterPro" id="IPR005158">
    <property type="entry name" value="BTAD"/>
</dbReference>
<dbReference type="Pfam" id="PF03704">
    <property type="entry name" value="BTAD"/>
    <property type="match status" value="1"/>
</dbReference>